<dbReference type="EMBL" id="OC856831">
    <property type="protein sequence ID" value="CAD7624331.1"/>
    <property type="molecule type" value="Genomic_DNA"/>
</dbReference>
<dbReference type="PANTHER" id="PTHR20855:SF52">
    <property type="entry name" value="ADIPONECTIN RECEPTOR PROTEIN"/>
    <property type="match status" value="1"/>
</dbReference>
<dbReference type="PANTHER" id="PTHR20855">
    <property type="entry name" value="ADIPOR/PROGESTIN RECEPTOR-RELATED"/>
    <property type="match status" value="1"/>
</dbReference>
<comment type="similarity">
    <text evidence="2">Belongs to the ADIPOR family.</text>
</comment>
<name>A0A7R9PX90_9ACAR</name>
<keyword evidence="6" id="KW-0479">Metal-binding</keyword>
<dbReference type="GO" id="GO:0016020">
    <property type="term" value="C:membrane"/>
    <property type="evidence" value="ECO:0007669"/>
    <property type="project" value="UniProtKB-SubCell"/>
</dbReference>
<evidence type="ECO:0000313" key="9">
    <source>
        <dbReference type="Proteomes" id="UP000759131"/>
    </source>
</evidence>
<feature type="transmembrane region" description="Helical" evidence="7">
    <location>
        <begin position="79"/>
        <end position="101"/>
    </location>
</feature>
<evidence type="ECO:0000313" key="8">
    <source>
        <dbReference type="EMBL" id="CAD7624331.1"/>
    </source>
</evidence>
<evidence type="ECO:0000256" key="4">
    <source>
        <dbReference type="ARBA" id="ARBA00022989"/>
    </source>
</evidence>
<protein>
    <submittedName>
        <fullName evidence="8">Uncharacterized protein</fullName>
    </submittedName>
</protein>
<evidence type="ECO:0000256" key="5">
    <source>
        <dbReference type="ARBA" id="ARBA00023136"/>
    </source>
</evidence>
<dbReference type="InterPro" id="IPR004254">
    <property type="entry name" value="AdipoR/HlyIII-related"/>
</dbReference>
<dbReference type="GO" id="GO:0046872">
    <property type="term" value="F:metal ion binding"/>
    <property type="evidence" value="ECO:0007669"/>
    <property type="project" value="UniProtKB-KW"/>
</dbReference>
<keyword evidence="5 7" id="KW-0472">Membrane</keyword>
<evidence type="ECO:0000256" key="7">
    <source>
        <dbReference type="SAM" id="Phobius"/>
    </source>
</evidence>
<proteinExistence type="inferred from homology"/>
<dbReference type="Proteomes" id="UP000759131">
    <property type="component" value="Unassembled WGS sequence"/>
</dbReference>
<keyword evidence="6" id="KW-0862">Zinc</keyword>
<evidence type="ECO:0000256" key="6">
    <source>
        <dbReference type="PIRSR" id="PIRSR604254-1"/>
    </source>
</evidence>
<keyword evidence="9" id="KW-1185">Reference proteome</keyword>
<comment type="subcellular location">
    <subcellularLocation>
        <location evidence="1">Membrane</location>
        <topology evidence="1">Multi-pass membrane protein</topology>
    </subcellularLocation>
</comment>
<gene>
    <name evidence="8" type="ORF">OSB1V03_LOCUS4776</name>
</gene>
<dbReference type="OrthoDB" id="5585746at2759"/>
<dbReference type="EMBL" id="CAJPIZ010002256">
    <property type="protein sequence ID" value="CAG2104761.1"/>
    <property type="molecule type" value="Genomic_DNA"/>
</dbReference>
<dbReference type="Pfam" id="PF03006">
    <property type="entry name" value="HlyIII"/>
    <property type="match status" value="1"/>
</dbReference>
<evidence type="ECO:0000256" key="1">
    <source>
        <dbReference type="ARBA" id="ARBA00004141"/>
    </source>
</evidence>
<feature type="binding site" evidence="6">
    <location>
        <position position="99"/>
    </location>
    <ligand>
        <name>Zn(2+)</name>
        <dbReference type="ChEBI" id="CHEBI:29105"/>
    </ligand>
</feature>
<organism evidence="8">
    <name type="scientific">Medioppia subpectinata</name>
    <dbReference type="NCBI Taxonomy" id="1979941"/>
    <lineage>
        <taxon>Eukaryota</taxon>
        <taxon>Metazoa</taxon>
        <taxon>Ecdysozoa</taxon>
        <taxon>Arthropoda</taxon>
        <taxon>Chelicerata</taxon>
        <taxon>Arachnida</taxon>
        <taxon>Acari</taxon>
        <taxon>Acariformes</taxon>
        <taxon>Sarcoptiformes</taxon>
        <taxon>Oribatida</taxon>
        <taxon>Brachypylina</taxon>
        <taxon>Oppioidea</taxon>
        <taxon>Oppiidae</taxon>
        <taxon>Medioppia</taxon>
    </lineage>
</organism>
<evidence type="ECO:0000256" key="3">
    <source>
        <dbReference type="ARBA" id="ARBA00022692"/>
    </source>
</evidence>
<keyword evidence="3 7" id="KW-0812">Transmembrane</keyword>
<evidence type="ECO:0000256" key="2">
    <source>
        <dbReference type="ARBA" id="ARBA00007018"/>
    </source>
</evidence>
<feature type="transmembrane region" description="Helical" evidence="7">
    <location>
        <begin position="47"/>
        <end position="67"/>
    </location>
</feature>
<accession>A0A7R9PX90</accession>
<sequence>MSLINVKSLPKWYGHNDFILNSYRSPNQSFKVCLQSVFRLHNESGNISTHIMGFLLFAILFIHTMACNSFKKFDSTDKLIFSVYFVAILTCYTMSSLFHTFQCHSRQAFKFFAKYLCQ</sequence>
<dbReference type="GO" id="GO:0038023">
    <property type="term" value="F:signaling receptor activity"/>
    <property type="evidence" value="ECO:0007669"/>
    <property type="project" value="TreeGrafter"/>
</dbReference>
<keyword evidence="4 7" id="KW-1133">Transmembrane helix</keyword>
<dbReference type="GO" id="GO:0006882">
    <property type="term" value="P:intracellular zinc ion homeostasis"/>
    <property type="evidence" value="ECO:0007669"/>
    <property type="project" value="TreeGrafter"/>
</dbReference>
<reference evidence="8" key="1">
    <citation type="submission" date="2020-11" db="EMBL/GenBank/DDBJ databases">
        <authorList>
            <person name="Tran Van P."/>
        </authorList>
    </citation>
    <scope>NUCLEOTIDE SEQUENCE</scope>
</reference>
<dbReference type="AlphaFoldDB" id="A0A7R9PX90"/>